<organism evidence="15 16">
    <name type="scientific">Cotesia congregata</name>
    <name type="common">Parasitoid wasp</name>
    <name type="synonym">Apanteles congregatus</name>
    <dbReference type="NCBI Taxonomy" id="51543"/>
    <lineage>
        <taxon>Eukaryota</taxon>
        <taxon>Metazoa</taxon>
        <taxon>Ecdysozoa</taxon>
        <taxon>Arthropoda</taxon>
        <taxon>Hexapoda</taxon>
        <taxon>Insecta</taxon>
        <taxon>Pterygota</taxon>
        <taxon>Neoptera</taxon>
        <taxon>Endopterygota</taxon>
        <taxon>Hymenoptera</taxon>
        <taxon>Apocrita</taxon>
        <taxon>Ichneumonoidea</taxon>
        <taxon>Braconidae</taxon>
        <taxon>Microgastrinae</taxon>
        <taxon>Cotesia</taxon>
    </lineage>
</organism>
<dbReference type="Pfam" id="PF00096">
    <property type="entry name" value="zf-C2H2"/>
    <property type="match status" value="5"/>
</dbReference>
<keyword evidence="8" id="KW-0805">Transcription regulation</keyword>
<feature type="domain" description="C2H2-type" evidence="14">
    <location>
        <begin position="260"/>
        <end position="287"/>
    </location>
</feature>
<dbReference type="InterPro" id="IPR036236">
    <property type="entry name" value="Znf_C2H2_sf"/>
</dbReference>
<dbReference type="AlphaFoldDB" id="A0A8J2HAR4"/>
<dbReference type="PANTHER" id="PTHR23234:SF10">
    <property type="entry name" value="RIKEN CDNA 6720489N17 GENE-RELATED"/>
    <property type="match status" value="1"/>
</dbReference>
<keyword evidence="5" id="KW-0677">Repeat</keyword>
<dbReference type="Gene3D" id="3.30.160.60">
    <property type="entry name" value="Classic Zinc Finger"/>
    <property type="match status" value="13"/>
</dbReference>
<name>A0A8J2HAR4_COTCN</name>
<feature type="compositionally biased region" description="Polar residues" evidence="13">
    <location>
        <begin position="87"/>
        <end position="98"/>
    </location>
</feature>
<feature type="compositionally biased region" description="Basic residues" evidence="13">
    <location>
        <begin position="115"/>
        <end position="124"/>
    </location>
</feature>
<keyword evidence="4" id="KW-0479">Metal-binding</keyword>
<evidence type="ECO:0000256" key="10">
    <source>
        <dbReference type="ARBA" id="ARBA00023163"/>
    </source>
</evidence>
<keyword evidence="16" id="KW-1185">Reference proteome</keyword>
<dbReference type="GO" id="GO:0005634">
    <property type="term" value="C:nucleus"/>
    <property type="evidence" value="ECO:0007669"/>
    <property type="project" value="UniProtKB-SubCell"/>
</dbReference>
<keyword evidence="7" id="KW-0862">Zinc</keyword>
<comment type="similarity">
    <text evidence="3">Belongs to the krueppel C2H2-type zinc-finger protein family.</text>
</comment>
<dbReference type="FunFam" id="3.30.160.60:FF:000065">
    <property type="entry name" value="B-cell CLL/lymphoma 6, member B"/>
    <property type="match status" value="1"/>
</dbReference>
<keyword evidence="11" id="KW-0539">Nucleus</keyword>
<gene>
    <name evidence="15" type="ORF">HICCMSTLAB_LOCUS5317</name>
</gene>
<reference evidence="15" key="1">
    <citation type="submission" date="2021-04" db="EMBL/GenBank/DDBJ databases">
        <authorList>
            <person name="Chebbi M.A.C M."/>
        </authorList>
    </citation>
    <scope>NUCLEOTIDE SEQUENCE</scope>
</reference>
<keyword evidence="9" id="KW-0238">DNA-binding</keyword>
<feature type="domain" description="C2H2-type" evidence="14">
    <location>
        <begin position="883"/>
        <end position="910"/>
    </location>
</feature>
<dbReference type="GO" id="GO:0008270">
    <property type="term" value="F:zinc ion binding"/>
    <property type="evidence" value="ECO:0007669"/>
    <property type="project" value="UniProtKB-KW"/>
</dbReference>
<feature type="compositionally biased region" description="Basic and acidic residues" evidence="13">
    <location>
        <begin position="1014"/>
        <end position="1025"/>
    </location>
</feature>
<sequence length="1035" mass="119609">MEVNDVLCEERIFKIEIEEFQIDENDCQGSYLCQSVDFMKKEELGNNSIITEEITVVPAEFIKEEPEDTDDENSNISISTEEPDAVKTNTTLPETSTAKRTRSERSPKSSPKTSNTKKKTKKLNPKSINSESKKVARSTLQIEPAKVYTCEVCSAQFHRKGNFNQHKLVHTGEKPFGCKLCSSRFNQNSSLKRHVLTHSEEKPYACHMCSWKFRLKQQLQSHLSTHMEEKPYTCDICSRKFRQKVSLKRHLSIHFDEKPFSCDVCLRSFRERGQIKIHKRIHSGEQPYACEICPAKFHEFKIDENDCQGSYLRQSIYFVKEEEPENNSIITEEITVVPEFIKEEPEDTDDENSNISISIEESDTEKTTTTLPGTSISKRTRSKQSPKSSPKISNTKKKTKKLNPKSINSESKKFAKSTLQIEPAEVYTCEVCSAKFHRRGNFNKHKVVHTGEKPFGCKLCPLKFNQNSSLKRHMHTHSEEKPYACNMCPWKFRLNHQLQSHLSTHMEDKLEKMNMEVLPFETVVIKVEKNDEEWRINEVLENPLDIGKLEDEPEGNSVTLKDTIDVPDVEFNDSELKGNRDYPIDIEEIKIEETEDPIYPNITDVSKKTIRKNAVKDLQEIPTEEAPKNESMWKTFKCDKCAIEFVNESSLATHAKKYKFNCDVCPKCFISRQGLCAETLPFENIVVKVEKCEDEESCDEHKDPLHDFPIDTEEVKVEISEDSELLGDIADAPSLIKIEAEEAKECAIKTEPPSSPINAMEMLADLRKVAGKKHLVKRKWKRPRSQRIKKDWYPKNWICDVCSAKFAFKSGLARHVVLHTDDRPFACTICPRTFRYLDNLNRHLRIHATGEQKRYICNVCSLECASGRGLASHKRSHLKPKPFMCKICKSRYHADIGLKLHMRVHTHKFPFTCVTCLATFDKRLHLVNHMKTHIGEKISGKKTFNCEICSWTCHRKFQMTKHMEMHAFENLFTCDVCSAKFRHKTSLTNHMAFHKNEKSKLVNSRGSRGRRKKTSLDESLSEKKNLKMQKTVVEK</sequence>
<evidence type="ECO:0000256" key="6">
    <source>
        <dbReference type="ARBA" id="ARBA00022771"/>
    </source>
</evidence>
<evidence type="ECO:0000259" key="14">
    <source>
        <dbReference type="PROSITE" id="PS50157"/>
    </source>
</evidence>
<feature type="region of interest" description="Disordered" evidence="13">
    <location>
        <begin position="342"/>
        <end position="415"/>
    </location>
</feature>
<evidence type="ECO:0000256" key="7">
    <source>
        <dbReference type="ARBA" id="ARBA00022833"/>
    </source>
</evidence>
<keyword evidence="10" id="KW-0804">Transcription</keyword>
<feature type="domain" description="C2H2-type" evidence="14">
    <location>
        <begin position="972"/>
        <end position="999"/>
    </location>
</feature>
<dbReference type="FunFam" id="3.30.160.60:FF:000771">
    <property type="entry name" value="zinc finger protein 648"/>
    <property type="match status" value="1"/>
</dbReference>
<evidence type="ECO:0000256" key="2">
    <source>
        <dbReference type="ARBA" id="ARBA00004123"/>
    </source>
</evidence>
<feature type="domain" description="C2H2-type" evidence="14">
    <location>
        <begin position="855"/>
        <end position="882"/>
    </location>
</feature>
<dbReference type="SMART" id="SM00355">
    <property type="entry name" value="ZnF_C2H2"/>
    <property type="match status" value="16"/>
</dbReference>
<dbReference type="PANTHER" id="PTHR23234">
    <property type="entry name" value="ZNF44 PROTEIN"/>
    <property type="match status" value="1"/>
</dbReference>
<evidence type="ECO:0000256" key="9">
    <source>
        <dbReference type="ARBA" id="ARBA00023125"/>
    </source>
</evidence>
<dbReference type="InterPro" id="IPR013087">
    <property type="entry name" value="Znf_C2H2_type"/>
</dbReference>
<evidence type="ECO:0000313" key="15">
    <source>
        <dbReference type="EMBL" id="CAG5089650.1"/>
    </source>
</evidence>
<proteinExistence type="inferred from homology"/>
<feature type="domain" description="C2H2-type" evidence="14">
    <location>
        <begin position="176"/>
        <end position="203"/>
    </location>
</feature>
<feature type="compositionally biased region" description="Basic residues" evidence="13">
    <location>
        <begin position="394"/>
        <end position="403"/>
    </location>
</feature>
<evidence type="ECO:0000313" key="16">
    <source>
        <dbReference type="Proteomes" id="UP000786811"/>
    </source>
</evidence>
<feature type="domain" description="C2H2-type" evidence="14">
    <location>
        <begin position="825"/>
        <end position="852"/>
    </location>
</feature>
<dbReference type="PROSITE" id="PS00028">
    <property type="entry name" value="ZINC_FINGER_C2H2_1"/>
    <property type="match status" value="14"/>
</dbReference>
<evidence type="ECO:0000256" key="8">
    <source>
        <dbReference type="ARBA" id="ARBA00023015"/>
    </source>
</evidence>
<dbReference type="Proteomes" id="UP000786811">
    <property type="component" value="Unassembled WGS sequence"/>
</dbReference>
<feature type="domain" description="C2H2-type" evidence="14">
    <location>
        <begin position="455"/>
        <end position="482"/>
    </location>
</feature>
<evidence type="ECO:0000256" key="4">
    <source>
        <dbReference type="ARBA" id="ARBA00022723"/>
    </source>
</evidence>
<dbReference type="GO" id="GO:0003677">
    <property type="term" value="F:DNA binding"/>
    <property type="evidence" value="ECO:0007669"/>
    <property type="project" value="UniProtKB-KW"/>
</dbReference>
<comment type="caution">
    <text evidence="15">The sequence shown here is derived from an EMBL/GenBank/DDBJ whole genome shotgun (WGS) entry which is preliminary data.</text>
</comment>
<feature type="region of interest" description="Disordered" evidence="13">
    <location>
        <begin position="997"/>
        <end position="1035"/>
    </location>
</feature>
<feature type="domain" description="C2H2-type" evidence="14">
    <location>
        <begin position="911"/>
        <end position="938"/>
    </location>
</feature>
<accession>A0A8J2HAR4</accession>
<evidence type="ECO:0000256" key="13">
    <source>
        <dbReference type="SAM" id="MobiDB-lite"/>
    </source>
</evidence>
<protein>
    <submittedName>
        <fullName evidence="15">Similar to Zinc finger protein Xfin (Xenopus laevis)</fullName>
    </submittedName>
</protein>
<evidence type="ECO:0000256" key="5">
    <source>
        <dbReference type="ARBA" id="ARBA00022737"/>
    </source>
</evidence>
<evidence type="ECO:0000256" key="3">
    <source>
        <dbReference type="ARBA" id="ARBA00006991"/>
    </source>
</evidence>
<dbReference type="PROSITE" id="PS50157">
    <property type="entry name" value="ZINC_FINGER_C2H2_2"/>
    <property type="match status" value="14"/>
</dbReference>
<comment type="subcellular location">
    <subcellularLocation>
        <location evidence="2">Nucleus</location>
    </subcellularLocation>
</comment>
<evidence type="ECO:0000256" key="11">
    <source>
        <dbReference type="ARBA" id="ARBA00023242"/>
    </source>
</evidence>
<feature type="domain" description="C2H2-type" evidence="14">
    <location>
        <begin position="204"/>
        <end position="231"/>
    </location>
</feature>
<feature type="domain" description="C2H2-type" evidence="14">
    <location>
        <begin position="483"/>
        <end position="510"/>
    </location>
</feature>
<feature type="domain" description="C2H2-type" evidence="14">
    <location>
        <begin position="797"/>
        <end position="824"/>
    </location>
</feature>
<dbReference type="InterPro" id="IPR050758">
    <property type="entry name" value="Znf_C2H2-type"/>
</dbReference>
<feature type="domain" description="C2H2-type" evidence="14">
    <location>
        <begin position="232"/>
        <end position="259"/>
    </location>
</feature>
<feature type="domain" description="C2H2-type" evidence="14">
    <location>
        <begin position="427"/>
        <end position="454"/>
    </location>
</feature>
<evidence type="ECO:0000256" key="12">
    <source>
        <dbReference type="PROSITE-ProRule" id="PRU00042"/>
    </source>
</evidence>
<dbReference type="SUPFAM" id="SSF57667">
    <property type="entry name" value="beta-beta-alpha zinc fingers"/>
    <property type="match status" value="9"/>
</dbReference>
<evidence type="ECO:0000256" key="1">
    <source>
        <dbReference type="ARBA" id="ARBA00003767"/>
    </source>
</evidence>
<dbReference type="FunFam" id="3.30.160.60:FF:000624">
    <property type="entry name" value="zinc finger protein 697"/>
    <property type="match status" value="1"/>
</dbReference>
<feature type="region of interest" description="Disordered" evidence="13">
    <location>
        <begin position="65"/>
        <end position="136"/>
    </location>
</feature>
<dbReference type="EMBL" id="CAJNRD030001119">
    <property type="protein sequence ID" value="CAG5089650.1"/>
    <property type="molecule type" value="Genomic_DNA"/>
</dbReference>
<keyword evidence="6 12" id="KW-0863">Zinc-finger</keyword>
<feature type="domain" description="C2H2-type" evidence="14">
    <location>
        <begin position="148"/>
        <end position="175"/>
    </location>
</feature>
<dbReference type="OrthoDB" id="6077919at2759"/>
<comment type="function">
    <text evidence="1">May be involved in transcriptional regulation.</text>
</comment>
<dbReference type="FunFam" id="3.30.160.60:FF:000446">
    <property type="entry name" value="Zinc finger protein"/>
    <property type="match status" value="2"/>
</dbReference>